<dbReference type="GO" id="GO:0004177">
    <property type="term" value="F:aminopeptidase activity"/>
    <property type="evidence" value="ECO:0007669"/>
    <property type="project" value="UniProtKB-UniRule"/>
</dbReference>
<evidence type="ECO:0000256" key="5">
    <source>
        <dbReference type="ARBA" id="ARBA00022490"/>
    </source>
</evidence>
<dbReference type="Proteomes" id="UP000192775">
    <property type="component" value="Chromosome"/>
</dbReference>
<comment type="catalytic activity">
    <reaction evidence="1 8 9">
        <text>Release of N-terminal proline from a peptide.</text>
        <dbReference type="EC" id="3.4.11.5"/>
    </reaction>
</comment>
<keyword evidence="4 8" id="KW-0031">Aminopeptidase</keyword>
<evidence type="ECO:0000256" key="8">
    <source>
        <dbReference type="PIRNR" id="PIRNR006431"/>
    </source>
</evidence>
<evidence type="ECO:0000256" key="7">
    <source>
        <dbReference type="ARBA" id="ARBA00022801"/>
    </source>
</evidence>
<evidence type="ECO:0000256" key="2">
    <source>
        <dbReference type="ARBA" id="ARBA00004496"/>
    </source>
</evidence>
<evidence type="ECO:0000256" key="3">
    <source>
        <dbReference type="ARBA" id="ARBA00010088"/>
    </source>
</evidence>
<dbReference type="PANTHER" id="PTHR43722">
    <property type="entry name" value="PROLINE IMINOPEPTIDASE"/>
    <property type="match status" value="1"/>
</dbReference>
<dbReference type="Gene3D" id="3.40.50.1820">
    <property type="entry name" value="alpha/beta hydrolase"/>
    <property type="match status" value="1"/>
</dbReference>
<name>A0A1X9LMS3_9MICO</name>
<evidence type="ECO:0000256" key="6">
    <source>
        <dbReference type="ARBA" id="ARBA00022670"/>
    </source>
</evidence>
<dbReference type="NCBIfam" id="TIGR01249">
    <property type="entry name" value="pro_imino_pep_1"/>
    <property type="match status" value="1"/>
</dbReference>
<keyword evidence="6 8" id="KW-0645">Protease</keyword>
<dbReference type="PANTHER" id="PTHR43722:SF1">
    <property type="entry name" value="PROLINE IMINOPEPTIDASE"/>
    <property type="match status" value="1"/>
</dbReference>
<dbReference type="InterPro" id="IPR029058">
    <property type="entry name" value="AB_hydrolase_fold"/>
</dbReference>
<dbReference type="KEGG" id="cphy:B5808_03660"/>
<proteinExistence type="inferred from homology"/>
<dbReference type="EC" id="3.4.11.5" evidence="8 9"/>
<protein>
    <recommendedName>
        <fullName evidence="8 9">Proline iminopeptidase</fullName>
        <shortName evidence="8">PIP</shortName>
        <ecNumber evidence="8 9">3.4.11.5</ecNumber>
    </recommendedName>
    <alternativeName>
        <fullName evidence="8">Prolyl aminopeptidase</fullName>
    </alternativeName>
</protein>
<reference evidence="10 11" key="1">
    <citation type="submission" date="2017-04" db="EMBL/GenBank/DDBJ databases">
        <authorList>
            <person name="Afonso C.L."/>
            <person name="Miller P.J."/>
            <person name="Scott M.A."/>
            <person name="Spackman E."/>
            <person name="Goraichik I."/>
            <person name="Dimitrov K.M."/>
            <person name="Suarez D.L."/>
            <person name="Swayne D.E."/>
        </authorList>
    </citation>
    <scope>NUCLEOTIDE SEQUENCE [LARGE SCALE GENOMIC DNA]</scope>
    <source>
        <strain evidence="11">XA(T)</strain>
    </source>
</reference>
<dbReference type="PRINTS" id="PR00793">
    <property type="entry name" value="PROAMNOPTASE"/>
</dbReference>
<sequence>MRSFYPEIEPYASGMLDVGDGQRIYWEESGNPEGKPVVFLHGGPGGGTSPNHRRLFDPARYRIVLFDQRGCGRSTPHVSEASAPSDLDSNTTWHLVADIERLREDRGIDRWMVFGGSWGSTLALAYAETHTDRVTELILRGIFTLRATELDWFYEGGAQAIAPDLWEGYMAPIDAHPRSKERTLIGTYRNLLWDEDPEVALEAAVAWSTWEASTITLEPRPDVIEHFAEPRQALAFARIENHYFVHQGWMEDGLLIRDADKLRDIPGVIVHGRYDLCTPAFTAWDLHHRWPEAELHLIKDAGHAFDEPGILDALITATDRFADAR</sequence>
<keyword evidence="11" id="KW-1185">Reference proteome</keyword>
<evidence type="ECO:0000256" key="9">
    <source>
        <dbReference type="RuleBase" id="RU003421"/>
    </source>
</evidence>
<comment type="similarity">
    <text evidence="3 8 9">Belongs to the peptidase S33 family.</text>
</comment>
<evidence type="ECO:0000256" key="4">
    <source>
        <dbReference type="ARBA" id="ARBA00022438"/>
    </source>
</evidence>
<dbReference type="SUPFAM" id="SSF53474">
    <property type="entry name" value="alpha/beta-Hydrolases"/>
    <property type="match status" value="1"/>
</dbReference>
<evidence type="ECO:0000256" key="1">
    <source>
        <dbReference type="ARBA" id="ARBA00001585"/>
    </source>
</evidence>
<dbReference type="RefSeq" id="WP_085018507.1">
    <property type="nucleotide sequence ID" value="NZ_BMHD01000001.1"/>
</dbReference>
<dbReference type="PRINTS" id="PR00111">
    <property type="entry name" value="ABHYDROLASE"/>
</dbReference>
<organism evidence="10 11">
    <name type="scientific">Cnuibacter physcomitrellae</name>
    <dbReference type="NCBI Taxonomy" id="1619308"/>
    <lineage>
        <taxon>Bacteria</taxon>
        <taxon>Bacillati</taxon>
        <taxon>Actinomycetota</taxon>
        <taxon>Actinomycetes</taxon>
        <taxon>Micrococcales</taxon>
        <taxon>Microbacteriaceae</taxon>
        <taxon>Cnuibacter</taxon>
    </lineage>
</organism>
<evidence type="ECO:0000313" key="10">
    <source>
        <dbReference type="EMBL" id="ARJ04419.1"/>
    </source>
</evidence>
<dbReference type="InterPro" id="IPR000073">
    <property type="entry name" value="AB_hydrolase_1"/>
</dbReference>
<evidence type="ECO:0000313" key="11">
    <source>
        <dbReference type="Proteomes" id="UP000192775"/>
    </source>
</evidence>
<dbReference type="GO" id="GO:0005737">
    <property type="term" value="C:cytoplasm"/>
    <property type="evidence" value="ECO:0007669"/>
    <property type="project" value="UniProtKB-SubCell"/>
</dbReference>
<dbReference type="STRING" id="1619308.B5808_03660"/>
<dbReference type="PIRSF" id="PIRSF006431">
    <property type="entry name" value="Pept_S33"/>
    <property type="match status" value="1"/>
</dbReference>
<keyword evidence="7 8" id="KW-0378">Hydrolase</keyword>
<comment type="subcellular location">
    <subcellularLocation>
        <location evidence="2 8">Cytoplasm</location>
    </subcellularLocation>
</comment>
<dbReference type="EMBL" id="CP020715">
    <property type="protein sequence ID" value="ARJ04419.1"/>
    <property type="molecule type" value="Genomic_DNA"/>
</dbReference>
<dbReference type="AlphaFoldDB" id="A0A1X9LMS3"/>
<dbReference type="Pfam" id="PF00561">
    <property type="entry name" value="Abhydrolase_1"/>
    <property type="match status" value="1"/>
</dbReference>
<accession>A0A1X9LMS3</accession>
<gene>
    <name evidence="10" type="ORF">B5808_03660</name>
</gene>
<dbReference type="GO" id="GO:0006508">
    <property type="term" value="P:proteolysis"/>
    <property type="evidence" value="ECO:0007669"/>
    <property type="project" value="UniProtKB-KW"/>
</dbReference>
<keyword evidence="5 8" id="KW-0963">Cytoplasm</keyword>
<dbReference type="InterPro" id="IPR005944">
    <property type="entry name" value="Pro_iminopeptidase"/>
</dbReference>
<dbReference type="InterPro" id="IPR002410">
    <property type="entry name" value="Peptidase_S33"/>
</dbReference>